<accession>A0A841IYY1</accession>
<comment type="caution">
    <text evidence="1">The sequence shown here is derived from an EMBL/GenBank/DDBJ whole genome shotgun (WGS) entry which is preliminary data.</text>
</comment>
<name>A0A841IYY1_9SPHN</name>
<evidence type="ECO:0000313" key="1">
    <source>
        <dbReference type="EMBL" id="MBB6122486.1"/>
    </source>
</evidence>
<gene>
    <name evidence="1" type="ORF">FHS92_000193</name>
</gene>
<dbReference type="RefSeq" id="WP_184076671.1">
    <property type="nucleotide sequence ID" value="NZ_JACIJP010000001.1"/>
</dbReference>
<sequence>MPVPSDTPRKIYVVMSARSLPYAQCCLESLARNAIEPIDVTLITDDPSDKKALTTVVEAFGKNPGQRWTVFDKADADDRASLLYADFPAIRQFREGHPCWRKITDPPLFAQAGEEMIILDPDVYFPNRFCFEPTPAQGLLLMWQRPNCLLPEATVRTAFEADIPMADHTDIGVAHARFPLDWAFLNRLIVELGGDALPRSMHVESIIWAALAKESGGAYLDPATWYCFANSVPSRLRRRFGQSGNDTLAALDIAHFKCIHGGGVAKNWFPEAERAGILSGKATLDAPTPAKPYVDFPRAKFERKFALRRLAARLGLYRILGSE</sequence>
<keyword evidence="2" id="KW-1185">Reference proteome</keyword>
<evidence type="ECO:0000313" key="2">
    <source>
        <dbReference type="Proteomes" id="UP000552700"/>
    </source>
</evidence>
<organism evidence="1 2">
    <name type="scientific">Sphingobium subterraneum</name>
    <dbReference type="NCBI Taxonomy" id="627688"/>
    <lineage>
        <taxon>Bacteria</taxon>
        <taxon>Pseudomonadati</taxon>
        <taxon>Pseudomonadota</taxon>
        <taxon>Alphaproteobacteria</taxon>
        <taxon>Sphingomonadales</taxon>
        <taxon>Sphingomonadaceae</taxon>
        <taxon>Sphingobium</taxon>
    </lineage>
</organism>
<dbReference type="Proteomes" id="UP000552700">
    <property type="component" value="Unassembled WGS sequence"/>
</dbReference>
<dbReference type="EMBL" id="JACIJP010000001">
    <property type="protein sequence ID" value="MBB6122486.1"/>
    <property type="molecule type" value="Genomic_DNA"/>
</dbReference>
<dbReference type="AlphaFoldDB" id="A0A841IYY1"/>
<protein>
    <submittedName>
        <fullName evidence="1">Uncharacterized protein</fullName>
    </submittedName>
</protein>
<reference evidence="1 2" key="1">
    <citation type="submission" date="2020-08" db="EMBL/GenBank/DDBJ databases">
        <title>Genomic Encyclopedia of Type Strains, Phase IV (KMG-IV): sequencing the most valuable type-strain genomes for metagenomic binning, comparative biology and taxonomic classification.</title>
        <authorList>
            <person name="Goeker M."/>
        </authorList>
    </citation>
    <scope>NUCLEOTIDE SEQUENCE [LARGE SCALE GENOMIC DNA]</scope>
    <source>
        <strain evidence="1 2">DSM 102255</strain>
    </source>
</reference>
<proteinExistence type="predicted"/>